<sequence>MMRRVPEKDNGERFQSLSRKEIRAALRAIKEGDLHNLAAETAYDVAWRVFKDAGCDIEMRDVAMDGAIEAIRTGCGDGEIWSAGWNEAWEFQREIEAEEAQDEMNEYLTRRDHEDEMWDQMDEYCDR</sequence>
<evidence type="ECO:0000313" key="2">
    <source>
        <dbReference type="Proteomes" id="UP001193035"/>
    </source>
</evidence>
<accession>A0ABY2WWU3</accession>
<protein>
    <submittedName>
        <fullName evidence="1">Uncharacterized protein</fullName>
    </submittedName>
</protein>
<dbReference type="RefSeq" id="WP_138842790.1">
    <property type="nucleotide sequence ID" value="NZ_VCPD01000004.1"/>
</dbReference>
<dbReference type="EMBL" id="VCPD01000004">
    <property type="protein sequence ID" value="TMV06975.1"/>
    <property type="molecule type" value="Genomic_DNA"/>
</dbReference>
<name>A0ABY2WWU3_9RHOB</name>
<dbReference type="Proteomes" id="UP001193035">
    <property type="component" value="Unassembled WGS sequence"/>
</dbReference>
<keyword evidence="2" id="KW-1185">Reference proteome</keyword>
<organism evidence="1 2">
    <name type="scientific">Ruegeria sediminis</name>
    <dbReference type="NCBI Taxonomy" id="2583820"/>
    <lineage>
        <taxon>Bacteria</taxon>
        <taxon>Pseudomonadati</taxon>
        <taxon>Pseudomonadota</taxon>
        <taxon>Alphaproteobacteria</taxon>
        <taxon>Rhodobacterales</taxon>
        <taxon>Roseobacteraceae</taxon>
        <taxon>Ruegeria</taxon>
    </lineage>
</organism>
<reference evidence="1 2" key="1">
    <citation type="submission" date="2019-05" db="EMBL/GenBank/DDBJ databases">
        <title>Ruegeria sp. nov., isolated from tidal flat.</title>
        <authorList>
            <person name="Kim W."/>
        </authorList>
    </citation>
    <scope>NUCLEOTIDE SEQUENCE [LARGE SCALE GENOMIC DNA]</scope>
    <source>
        <strain evidence="1 2">CAU 1488</strain>
    </source>
</reference>
<proteinExistence type="predicted"/>
<comment type="caution">
    <text evidence="1">The sequence shown here is derived from an EMBL/GenBank/DDBJ whole genome shotgun (WGS) entry which is preliminary data.</text>
</comment>
<gene>
    <name evidence="1" type="ORF">FGK63_12725</name>
</gene>
<evidence type="ECO:0000313" key="1">
    <source>
        <dbReference type="EMBL" id="TMV06975.1"/>
    </source>
</evidence>